<accession>A0A3D8YHZ6</accession>
<dbReference type="SUPFAM" id="SSF46689">
    <property type="entry name" value="Homeodomain-like"/>
    <property type="match status" value="1"/>
</dbReference>
<proteinExistence type="predicted"/>
<dbReference type="InterPro" id="IPR009057">
    <property type="entry name" value="Homeodomain-like_sf"/>
</dbReference>
<keyword evidence="2" id="KW-1185">Reference proteome</keyword>
<dbReference type="Proteomes" id="UP000256373">
    <property type="component" value="Unassembled WGS sequence"/>
</dbReference>
<evidence type="ECO:0000313" key="2">
    <source>
        <dbReference type="Proteomes" id="UP000256373"/>
    </source>
</evidence>
<dbReference type="Pfam" id="PF13565">
    <property type="entry name" value="HTH_32"/>
    <property type="match status" value="1"/>
</dbReference>
<evidence type="ECO:0000313" key="1">
    <source>
        <dbReference type="EMBL" id="REA64295.1"/>
    </source>
</evidence>
<organism evidence="1 2">
    <name type="scientific">Dyadobacter luteus</name>
    <dbReference type="NCBI Taxonomy" id="2259619"/>
    <lineage>
        <taxon>Bacteria</taxon>
        <taxon>Pseudomonadati</taxon>
        <taxon>Bacteroidota</taxon>
        <taxon>Cytophagia</taxon>
        <taxon>Cytophagales</taxon>
        <taxon>Spirosomataceae</taxon>
        <taxon>Dyadobacter</taxon>
    </lineage>
</organism>
<dbReference type="EMBL" id="QNUL01000001">
    <property type="protein sequence ID" value="REA64295.1"/>
    <property type="molecule type" value="Genomic_DNA"/>
</dbReference>
<gene>
    <name evidence="1" type="ORF">DSL64_01740</name>
</gene>
<protein>
    <submittedName>
        <fullName evidence="1">Uncharacterized protein</fullName>
    </submittedName>
</protein>
<dbReference type="AlphaFoldDB" id="A0A3D8YHZ6"/>
<sequence length="206" mass="23281">MQPNGRSNPFESGRKRIDEIIISTGLTHPIVNKWRQRFRRLGLAGLKDAARSGKPATVTASQKAMVIQKACEKPDGGYTNWSQRRIGQQVGISQTKVHQILKKADLKPHKTEYCCGKSPDPEFEQKMFNIVGLYMNPPENVIVDNLAIHKYKKVKEWLVELQPFIGGIYKAKEFYLIWGIFHSPNPLEPTYNCGAFGTIIIGRASL</sequence>
<reference evidence="1 2" key="1">
    <citation type="submission" date="2018-07" db="EMBL/GenBank/DDBJ databases">
        <title>Dyadobacter roseus sp. nov., isolated from rose rhizosphere soil.</title>
        <authorList>
            <person name="Chen L."/>
        </authorList>
    </citation>
    <scope>NUCLEOTIDE SEQUENCE [LARGE SCALE GENOMIC DNA]</scope>
    <source>
        <strain evidence="1 2">RS19</strain>
    </source>
</reference>
<name>A0A3D8YHZ6_9BACT</name>
<comment type="caution">
    <text evidence="1">The sequence shown here is derived from an EMBL/GenBank/DDBJ whole genome shotgun (WGS) entry which is preliminary data.</text>
</comment>